<dbReference type="OrthoDB" id="8454392at2"/>
<dbReference type="Proteomes" id="UP000028701">
    <property type="component" value="Unassembled WGS sequence"/>
</dbReference>
<proteinExistence type="predicted"/>
<evidence type="ECO:0000313" key="1">
    <source>
        <dbReference type="EMBL" id="GAK71661.1"/>
    </source>
</evidence>
<comment type="caution">
    <text evidence="1">The sequence shown here is derived from an EMBL/GenBank/DDBJ whole genome shotgun (WGS) entry which is preliminary data.</text>
</comment>
<accession>A0A081CYB5</accession>
<dbReference type="RefSeq" id="WP_045231206.1">
    <property type="nucleotide sequence ID" value="NZ_BBJU01000019.1"/>
</dbReference>
<reference evidence="1 2" key="1">
    <citation type="submission" date="2014-08" db="EMBL/GenBank/DDBJ databases">
        <title>Whole genome shotgun sequence of Rhizobium rubi NBRC 13261.</title>
        <authorList>
            <person name="Katano-Makiyama Y."/>
            <person name="Hosoyama A."/>
            <person name="Hashimoto M."/>
            <person name="Hosoyama Y."/>
            <person name="Noguchi M."/>
            <person name="Tsuchikane K."/>
            <person name="Uohara A."/>
            <person name="Ohji S."/>
            <person name="Ichikawa N."/>
            <person name="Kimura A."/>
            <person name="Yamazoe A."/>
            <person name="Fujita N."/>
        </authorList>
    </citation>
    <scope>NUCLEOTIDE SEQUENCE [LARGE SCALE GENOMIC DNA]</scope>
    <source>
        <strain evidence="1 2">NBRC 13261</strain>
    </source>
</reference>
<protein>
    <submittedName>
        <fullName evidence="1">Uncharacterized protein</fullName>
    </submittedName>
</protein>
<evidence type="ECO:0000313" key="2">
    <source>
        <dbReference type="Proteomes" id="UP000028701"/>
    </source>
</evidence>
<sequence length="69" mass="7722">MADIISFYAATRRLKRPALSESAAVGPAQLLFFTGVRYERPIIDIQMENRKKPRKRKVITVSTDAAIGS</sequence>
<gene>
    <name evidence="1" type="ORF">RRU01S_19_00660</name>
</gene>
<name>A0A081CYB5_9HYPH</name>
<dbReference type="AlphaFoldDB" id="A0A081CYB5"/>
<organism evidence="1 2">
    <name type="scientific">Agrobacterium rubi TR3 = NBRC 13261</name>
    <dbReference type="NCBI Taxonomy" id="1368415"/>
    <lineage>
        <taxon>Bacteria</taxon>
        <taxon>Pseudomonadati</taxon>
        <taxon>Pseudomonadota</taxon>
        <taxon>Alphaproteobacteria</taxon>
        <taxon>Hyphomicrobiales</taxon>
        <taxon>Rhizobiaceae</taxon>
        <taxon>Rhizobium/Agrobacterium group</taxon>
        <taxon>Agrobacterium</taxon>
    </lineage>
</organism>
<dbReference type="EMBL" id="BBJU01000019">
    <property type="protein sequence ID" value="GAK71661.1"/>
    <property type="molecule type" value="Genomic_DNA"/>
</dbReference>